<dbReference type="InParanoid" id="D1YYU8"/>
<name>D1YYU8_METPS</name>
<evidence type="ECO:0000313" key="2">
    <source>
        <dbReference type="Proteomes" id="UP000001882"/>
    </source>
</evidence>
<dbReference type="PATRIC" id="fig|304371.9.peg.1584"/>
<reference evidence="1 2" key="2">
    <citation type="journal article" date="2008" name="Int. J. Syst. Evol. Microbiol.">
        <title>Methanocella paludicola gen. nov., sp. nov., a methane-producing archaeon, the first isolate of the lineage 'Rice Cluster I', and proposal of the new archaeal order Methanocellales ord. nov.</title>
        <authorList>
            <person name="Sakai S."/>
            <person name="Imachi H."/>
            <person name="Hanada S."/>
            <person name="Ohashi A."/>
            <person name="Harada H."/>
            <person name="Kamagata Y."/>
        </authorList>
    </citation>
    <scope>NUCLEOTIDE SEQUENCE [LARGE SCALE GENOMIC DNA]</scope>
    <source>
        <strain evidence="2">DSM 17711 / JCM 13418 / NBRC 101707 / SANAE</strain>
    </source>
</reference>
<dbReference type="RefSeq" id="WP_012900299.1">
    <property type="nucleotide sequence ID" value="NC_013665.1"/>
</dbReference>
<dbReference type="Proteomes" id="UP000001882">
    <property type="component" value="Chromosome"/>
</dbReference>
<accession>D1YYU8</accession>
<reference evidence="2" key="3">
    <citation type="journal article" date="2011" name="PLoS ONE">
        <title>Genome sequence of a mesophilic hydrogenotrophic methanogen Methanocella paludicola, the first cultivated representative of the order Methanocellales.</title>
        <authorList>
            <person name="Sakai S."/>
            <person name="Takaki Y."/>
            <person name="Shimamura S."/>
            <person name="Sekine M."/>
            <person name="Tajima T."/>
            <person name="Kosugi H."/>
            <person name="Ichikawa N."/>
            <person name="Tasumi E."/>
            <person name="Hiraki A.T."/>
            <person name="Shimizu A."/>
            <person name="Kato Y."/>
            <person name="Nishiko R."/>
            <person name="Mori K."/>
            <person name="Fujita N."/>
            <person name="Imachi H."/>
            <person name="Takai K."/>
        </authorList>
    </citation>
    <scope>NUCLEOTIDE SEQUENCE [LARGE SCALE GENOMIC DNA]</scope>
    <source>
        <strain evidence="2">DSM 17711 / JCM 13418 / NBRC 101707 / SANAE</strain>
    </source>
</reference>
<dbReference type="eggNOG" id="arCOG14551">
    <property type="taxonomic scope" value="Archaea"/>
</dbReference>
<gene>
    <name evidence="1" type="ordered locus">MCP_1548</name>
</gene>
<dbReference type="EMBL" id="AP011532">
    <property type="protein sequence ID" value="BAI61620.1"/>
    <property type="molecule type" value="Genomic_DNA"/>
</dbReference>
<protein>
    <submittedName>
        <fullName evidence="1">Uncharacterized protein</fullName>
    </submittedName>
</protein>
<dbReference type="GeneID" id="8681486"/>
<keyword evidence="2" id="KW-1185">Reference proteome</keyword>
<proteinExistence type="predicted"/>
<sequence length="105" mass="10164">MFRKLMIAVAVVAMASALVLPASAWFSPFGFGPFGCGFGFSPFATGVSSFTTTSTFTSSCTGATGFGFGGFGCGTPFGFGGFGGCGVPFGGCGLGGLGIGGFGCI</sequence>
<organism evidence="1 2">
    <name type="scientific">Methanocella paludicola (strain DSM 17711 / JCM 13418 / NBRC 101707 / SANAE)</name>
    <dbReference type="NCBI Taxonomy" id="304371"/>
    <lineage>
        <taxon>Archaea</taxon>
        <taxon>Methanobacteriati</taxon>
        <taxon>Methanobacteriota</taxon>
        <taxon>Stenosarchaea group</taxon>
        <taxon>Methanomicrobia</taxon>
        <taxon>Methanocellales</taxon>
        <taxon>Methanocellaceae</taxon>
        <taxon>Methanocella</taxon>
    </lineage>
</organism>
<reference evidence="1 2" key="1">
    <citation type="journal article" date="2007" name="Appl. Environ. Microbiol.">
        <title>Isolation of key methanogens for global methane emission from rice paddy fields: a novel isolate affiliated with the clone cluster rice cluster I.</title>
        <authorList>
            <person name="Sakai S."/>
            <person name="Imachi H."/>
            <person name="Sekiguchi Y."/>
            <person name="Ohashi A."/>
            <person name="Harada H."/>
            <person name="Kamagata Y."/>
        </authorList>
    </citation>
    <scope>NUCLEOTIDE SEQUENCE [LARGE SCALE GENOMIC DNA]</scope>
    <source>
        <strain evidence="2">DSM 17711 / JCM 13418 / NBRC 101707 / SANAE</strain>
    </source>
</reference>
<dbReference type="KEGG" id="mpd:MCP_1548"/>
<dbReference type="AlphaFoldDB" id="D1YYU8"/>
<evidence type="ECO:0000313" key="1">
    <source>
        <dbReference type="EMBL" id="BAI61620.1"/>
    </source>
</evidence>